<dbReference type="Proteomes" id="UP001597110">
    <property type="component" value="Unassembled WGS sequence"/>
</dbReference>
<proteinExistence type="predicted"/>
<evidence type="ECO:0000259" key="1">
    <source>
        <dbReference type="Pfam" id="PF24745"/>
    </source>
</evidence>
<comment type="caution">
    <text evidence="2">The sequence shown here is derived from an EMBL/GenBank/DDBJ whole genome shotgun (WGS) entry which is preliminary data.</text>
</comment>
<gene>
    <name evidence="2" type="ORF">ACFQ0E_08550</name>
</gene>
<dbReference type="EMBL" id="JBHTIF010000001">
    <property type="protein sequence ID" value="MFD0725648.1"/>
    <property type="molecule type" value="Genomic_DNA"/>
</dbReference>
<accession>A0ABW2YFI0</accession>
<feature type="domain" description="DUF7693" evidence="1">
    <location>
        <begin position="5"/>
        <end position="77"/>
    </location>
</feature>
<dbReference type="RefSeq" id="WP_386823236.1">
    <property type="nucleotide sequence ID" value="NZ_JBHTIF010000001.1"/>
</dbReference>
<dbReference type="InterPro" id="IPR056110">
    <property type="entry name" value="DUF7693"/>
</dbReference>
<keyword evidence="3" id="KW-1185">Reference proteome</keyword>
<evidence type="ECO:0000313" key="3">
    <source>
        <dbReference type="Proteomes" id="UP001597110"/>
    </source>
</evidence>
<reference evidence="3" key="1">
    <citation type="journal article" date="2019" name="Int. J. Syst. Evol. Microbiol.">
        <title>The Global Catalogue of Microorganisms (GCM) 10K type strain sequencing project: providing services to taxonomists for standard genome sequencing and annotation.</title>
        <authorList>
            <consortium name="The Broad Institute Genomics Platform"/>
            <consortium name="The Broad Institute Genome Sequencing Center for Infectious Disease"/>
            <person name="Wu L."/>
            <person name="Ma J."/>
        </authorList>
    </citation>
    <scope>NUCLEOTIDE SEQUENCE [LARGE SCALE GENOMIC DNA]</scope>
    <source>
        <strain evidence="3">CCUG 55585</strain>
    </source>
</reference>
<name>A0ABW2YFI0_9GAMM</name>
<protein>
    <recommendedName>
        <fullName evidence="1">DUF7693 domain-containing protein</fullName>
    </recommendedName>
</protein>
<dbReference type="Pfam" id="PF24745">
    <property type="entry name" value="DUF7693"/>
    <property type="match status" value="1"/>
</dbReference>
<sequence>MSCNVSEAELMAFLMAIEQGEVLLRPEREPQYVYAGNVRYAASNGWQVIIFNDANEWDYIDSVQTADGRIFEFEEIDEMPQVSKYAPTDEVAWSRYGIPGYCMFRCTACGTRLESRPRYDDPPLCNSCEGK</sequence>
<evidence type="ECO:0000313" key="2">
    <source>
        <dbReference type="EMBL" id="MFD0725648.1"/>
    </source>
</evidence>
<organism evidence="2 3">
    <name type="scientific">Lysobacter brunescens</name>
    <dbReference type="NCBI Taxonomy" id="262323"/>
    <lineage>
        <taxon>Bacteria</taxon>
        <taxon>Pseudomonadati</taxon>
        <taxon>Pseudomonadota</taxon>
        <taxon>Gammaproteobacteria</taxon>
        <taxon>Lysobacterales</taxon>
        <taxon>Lysobacteraceae</taxon>
        <taxon>Lysobacter</taxon>
    </lineage>
</organism>